<dbReference type="InterPro" id="IPR055260">
    <property type="entry name" value="Ndc80_CH"/>
</dbReference>
<evidence type="ECO:0000313" key="16">
    <source>
        <dbReference type="Proteomes" id="UP000011777"/>
    </source>
</evidence>
<reference evidence="15 16" key="1">
    <citation type="submission" date="2013-02" db="EMBL/GenBank/DDBJ databases">
        <title>Genome sequence of Candida maltosa Xu316, a potential industrial strain for xylitol and ethanol production.</title>
        <authorList>
            <person name="Yu J."/>
            <person name="Wang Q."/>
            <person name="Geng X."/>
            <person name="Bao W."/>
            <person name="He P."/>
            <person name="Cai J."/>
        </authorList>
    </citation>
    <scope>NUCLEOTIDE SEQUENCE [LARGE SCALE GENOMIC DNA]</scope>
    <source>
        <strain evidence="16">Xu316</strain>
    </source>
</reference>
<keyword evidence="4 11" id="KW-0132">Cell division</keyword>
<dbReference type="Gene3D" id="1.10.418.30">
    <property type="entry name" value="Ncd80 complex, Ncd80 subunit"/>
    <property type="match status" value="1"/>
</dbReference>
<protein>
    <recommendedName>
        <fullName evidence="11">Kinetochore protein NDC80</fullName>
    </recommendedName>
</protein>
<comment type="subunit">
    <text evidence="2">Component of the NDC80 complex, which consists of NDC80, NUF2, SPC24 and SPC25.</text>
</comment>
<dbReference type="EMBL" id="AOGT01001032">
    <property type="protein sequence ID" value="EMG48587.1"/>
    <property type="molecule type" value="Genomic_DNA"/>
</dbReference>
<dbReference type="PANTHER" id="PTHR10643">
    <property type="entry name" value="KINETOCHORE PROTEIN NDC80"/>
    <property type="match status" value="1"/>
</dbReference>
<keyword evidence="5 11" id="KW-0498">Mitosis</keyword>
<organism evidence="15 16">
    <name type="scientific">Candida maltosa (strain Xu316)</name>
    <name type="common">Yeast</name>
    <dbReference type="NCBI Taxonomy" id="1245528"/>
    <lineage>
        <taxon>Eukaryota</taxon>
        <taxon>Fungi</taxon>
        <taxon>Dikarya</taxon>
        <taxon>Ascomycota</taxon>
        <taxon>Saccharomycotina</taxon>
        <taxon>Pichiomycetes</taxon>
        <taxon>Debaryomycetaceae</taxon>
        <taxon>Candida/Lodderomyces clade</taxon>
        <taxon>Candida</taxon>
    </lineage>
</organism>
<dbReference type="GO" id="GO:0051301">
    <property type="term" value="P:cell division"/>
    <property type="evidence" value="ECO:0007669"/>
    <property type="project" value="UniProtKB-UniRule"/>
</dbReference>
<evidence type="ECO:0000256" key="9">
    <source>
        <dbReference type="ARBA" id="ARBA00023306"/>
    </source>
</evidence>
<evidence type="ECO:0000256" key="4">
    <source>
        <dbReference type="ARBA" id="ARBA00022618"/>
    </source>
</evidence>
<evidence type="ECO:0000256" key="5">
    <source>
        <dbReference type="ARBA" id="ARBA00022776"/>
    </source>
</evidence>
<feature type="coiled-coil region" evidence="12">
    <location>
        <begin position="629"/>
        <end position="656"/>
    </location>
</feature>
<dbReference type="eggNOG" id="KOG0995">
    <property type="taxonomic scope" value="Eukaryota"/>
</dbReference>
<proteinExistence type="inferred from homology"/>
<keyword evidence="16" id="KW-1185">Reference proteome</keyword>
<keyword evidence="9 11" id="KW-0131">Cell cycle</keyword>
<dbReference type="GO" id="GO:0005634">
    <property type="term" value="C:nucleus"/>
    <property type="evidence" value="ECO:0007669"/>
    <property type="project" value="UniProtKB-SubCell"/>
</dbReference>
<evidence type="ECO:0000256" key="7">
    <source>
        <dbReference type="ARBA" id="ARBA00023054"/>
    </source>
</evidence>
<dbReference type="InterPro" id="IPR038273">
    <property type="entry name" value="Ndc80_sf"/>
</dbReference>
<evidence type="ECO:0000313" key="15">
    <source>
        <dbReference type="EMBL" id="EMG48587.1"/>
    </source>
</evidence>
<evidence type="ECO:0000256" key="11">
    <source>
        <dbReference type="RuleBase" id="RU368072"/>
    </source>
</evidence>
<comment type="similarity">
    <text evidence="1 11">Belongs to the NDC80/HEC1 family.</text>
</comment>
<dbReference type="OMA" id="PSHKFQK"/>
<sequence length="684" mass="79906">MSQTPSTLKQLRRNNGVSNSRTTINGRRISLGLSSRKSSSIIPNGNNPFRSSLLISNDDNRSIAVPQSESQPGLNKRRSTILSTPVSARKRRHSLGLASIQRQYSTLSRPVSSASQPTPSINSQPSSSQQQPPPLPQYQQQSGIPSDPRPLRDKKYQELMQSEIMSHLFNSKFESKTNISLSENILKQPTQKTFNTIFKFLYNQIDPNYVFVKPLEQEITVLLKQLNYPYMQTITRSHFSAVGGSNWPTFLGILYWLVKEIAFDSEITDADFLSDDDFDKIFIEYTLKIYELFLYESKEDDVELFEEMKSKYDKEFDNLIEQGEAIKSQERDLILKCSEVEKMLTVIDDAEKKTMALEDDYMKLKAYNEDMERRVPEWEKIRQALIDEIDTCQQLQEKLQQESNSIRENLEANGISIEHANQLKLERDKTSKQVESVSLKIEETKQELQERIYDLEQNYNNLDNLVKHYNILSQKCKNYALRIHTEDENSLSNYQFQLVLNQDIKNINQSYSPEHVFSDKTLKEERQKLVYFRNQLDDSILQVRKESMGIKQEIDIEQDKLIDQINASEEFHMHDSVLKRKADEVKQQTLQSQSDFTNQIADLDYQARETKTSIQSDLLKLEKRLQDVNLNNRRRKDDIGNNIERMEEELNRSMSNLVKYKTYIQEKLINIADDVQERTKREEK</sequence>
<dbReference type="GO" id="GO:0051315">
    <property type="term" value="P:attachment of mitotic spindle microtubules to kinetochore"/>
    <property type="evidence" value="ECO:0007669"/>
    <property type="project" value="UniProtKB-UniRule"/>
</dbReference>
<comment type="caution">
    <text evidence="15">The sequence shown here is derived from an EMBL/GenBank/DDBJ whole genome shotgun (WGS) entry which is preliminary data.</text>
</comment>
<gene>
    <name evidence="15" type="ORF">G210_0811</name>
</gene>
<comment type="function">
    <text evidence="11">Acts as a component of the essential kinetochore-associated NDC80 complex, which is required for chromosome segregation and spindle checkpoint activity.</text>
</comment>
<dbReference type="OrthoDB" id="7459479at2759"/>
<evidence type="ECO:0000256" key="2">
    <source>
        <dbReference type="ARBA" id="ARBA00011562"/>
    </source>
</evidence>
<dbReference type="AlphaFoldDB" id="M3HMD9"/>
<keyword evidence="10 11" id="KW-0137">Centromere</keyword>
<keyword evidence="7 12" id="KW-0175">Coiled coil</keyword>
<dbReference type="HOGENOM" id="CLU_012583_1_0_1"/>
<dbReference type="Proteomes" id="UP000011777">
    <property type="component" value="Unassembled WGS sequence"/>
</dbReference>
<keyword evidence="6 11" id="KW-0995">Kinetochore</keyword>
<evidence type="ECO:0000256" key="8">
    <source>
        <dbReference type="ARBA" id="ARBA00023242"/>
    </source>
</evidence>
<evidence type="ECO:0000256" key="6">
    <source>
        <dbReference type="ARBA" id="ARBA00022838"/>
    </source>
</evidence>
<name>M3HMD9_CANMX</name>
<dbReference type="Pfam" id="PF03801">
    <property type="entry name" value="Ndc80_HEC"/>
    <property type="match status" value="1"/>
</dbReference>
<keyword evidence="3 11" id="KW-0158">Chromosome</keyword>
<dbReference type="PANTHER" id="PTHR10643:SF2">
    <property type="entry name" value="KINETOCHORE PROTEIN NDC80 HOMOLOG"/>
    <property type="match status" value="1"/>
</dbReference>
<evidence type="ECO:0000256" key="1">
    <source>
        <dbReference type="ARBA" id="ARBA00007050"/>
    </source>
</evidence>
<evidence type="ECO:0000256" key="10">
    <source>
        <dbReference type="ARBA" id="ARBA00023328"/>
    </source>
</evidence>
<evidence type="ECO:0000256" key="13">
    <source>
        <dbReference type="SAM" id="MobiDB-lite"/>
    </source>
</evidence>
<evidence type="ECO:0000259" key="14">
    <source>
        <dbReference type="Pfam" id="PF03801"/>
    </source>
</evidence>
<dbReference type="InterPro" id="IPR005550">
    <property type="entry name" value="Kinetochore_Ndc80"/>
</dbReference>
<keyword evidence="8 11" id="KW-0539">Nucleus</keyword>
<feature type="non-terminal residue" evidence="15">
    <location>
        <position position="1"/>
    </location>
</feature>
<feature type="region of interest" description="Disordered" evidence="13">
    <location>
        <begin position="1"/>
        <end position="22"/>
    </location>
</feature>
<comment type="subcellular location">
    <subcellularLocation>
        <location evidence="11">Chromosome</location>
        <location evidence="11">Centromere</location>
        <location evidence="11">Kinetochore</location>
    </subcellularLocation>
    <subcellularLocation>
        <location evidence="11">Nucleus</location>
    </subcellularLocation>
</comment>
<dbReference type="STRING" id="1245528.M3HMD9"/>
<feature type="domain" description="Kinetochore protein Ndc80 CH" evidence="14">
    <location>
        <begin position="127"/>
        <end position="262"/>
    </location>
</feature>
<dbReference type="GO" id="GO:0031262">
    <property type="term" value="C:Ndc80 complex"/>
    <property type="evidence" value="ECO:0007669"/>
    <property type="project" value="UniProtKB-UniRule"/>
</dbReference>
<feature type="compositionally biased region" description="Low complexity" evidence="13">
    <location>
        <begin position="115"/>
        <end position="130"/>
    </location>
</feature>
<feature type="region of interest" description="Disordered" evidence="13">
    <location>
        <begin position="63"/>
        <end position="151"/>
    </location>
</feature>
<accession>M3HMD9</accession>
<feature type="coiled-coil region" evidence="12">
    <location>
        <begin position="368"/>
        <end position="465"/>
    </location>
</feature>
<evidence type="ECO:0000256" key="12">
    <source>
        <dbReference type="SAM" id="Coils"/>
    </source>
</evidence>
<dbReference type="FunFam" id="1.10.418.30:FF:000001">
    <property type="entry name" value="Probable kinetochore protein ndc80"/>
    <property type="match status" value="1"/>
</dbReference>
<feature type="compositionally biased region" description="Polar residues" evidence="13">
    <location>
        <begin position="100"/>
        <end position="114"/>
    </location>
</feature>
<evidence type="ECO:0000256" key="3">
    <source>
        <dbReference type="ARBA" id="ARBA00022454"/>
    </source>
</evidence>